<organism evidence="1 2">
    <name type="scientific">Haloarcula hispanica</name>
    <dbReference type="NCBI Taxonomy" id="51589"/>
    <lineage>
        <taxon>Archaea</taxon>
        <taxon>Methanobacteriati</taxon>
        <taxon>Methanobacteriota</taxon>
        <taxon>Stenosarchaea group</taxon>
        <taxon>Halobacteria</taxon>
        <taxon>Halobacteriales</taxon>
        <taxon>Haloarculaceae</taxon>
        <taxon>Haloarcula</taxon>
    </lineage>
</organism>
<dbReference type="AlphaFoldDB" id="A0A5J5LLR9"/>
<comment type="caution">
    <text evidence="1">The sequence shown here is derived from an EMBL/GenBank/DDBJ whole genome shotgun (WGS) entry which is preliminary data.</text>
</comment>
<dbReference type="InterPro" id="IPR043148">
    <property type="entry name" value="TagF_C"/>
</dbReference>
<dbReference type="RefSeq" id="WP_151103611.1">
    <property type="nucleotide sequence ID" value="NZ_RQWK01000001.1"/>
</dbReference>
<protein>
    <recommendedName>
        <fullName evidence="3">Capsule polysaccharide biosynthesis protein</fullName>
    </recommendedName>
</protein>
<dbReference type="Proteomes" id="UP000326244">
    <property type="component" value="Unassembled WGS sequence"/>
</dbReference>
<dbReference type="GO" id="GO:0015774">
    <property type="term" value="P:polysaccharide transport"/>
    <property type="evidence" value="ECO:0007669"/>
    <property type="project" value="InterPro"/>
</dbReference>
<evidence type="ECO:0000313" key="2">
    <source>
        <dbReference type="Proteomes" id="UP000326244"/>
    </source>
</evidence>
<proteinExistence type="predicted"/>
<dbReference type="Gene3D" id="3.40.50.12580">
    <property type="match status" value="1"/>
</dbReference>
<accession>A0A5J5LLR9</accession>
<dbReference type="GO" id="GO:0000271">
    <property type="term" value="P:polysaccharide biosynthetic process"/>
    <property type="evidence" value="ECO:0007669"/>
    <property type="project" value="InterPro"/>
</dbReference>
<sequence length="488" mass="55544">MCESKGRQILLPILSETVAEFSLELRREFEKRGFSTRIIPKDEFVLLPSGFQEDSEFVMGKYLSHAPKKDIHTLLEKYEIASPRSFVFPQVVYEHKDVGPHSTGIWSNEGHVYSPYVSLLHRSLDFFDQLYGEGQGGHVVQYQGGEILHRVLHRVALHHGYESVWVGFSPVEGDFSIFENESVEWDSFSDTELNLSPADADRARDFLHEFRDSRAAIGASGEESPNLSLISRTISVTQRRLRRLIEFQGGKKALIRRFISRRTRQIQTNLRAKYTVWRGLDESESHSLITDSKYIFYPLQYFRESRVTVRAQPFYDQAWLIEYLSRSLPADHELVVKPHPQQLGSLPRQAIKAIAQYAELIHPDVNSHDIIENSAAVVTLNNTVGYESLLYGKPVITLGDAFYDGAGYTHDVKNLSHLAERINEAIQSGGLSDEEILEVAHRVLSGSHKGIWSDPTEDNVERIAESLTEYLSQRLTESNNQLSGPQSR</sequence>
<evidence type="ECO:0000313" key="1">
    <source>
        <dbReference type="EMBL" id="KAA9410372.1"/>
    </source>
</evidence>
<reference evidence="1 2" key="1">
    <citation type="submission" date="2018-11" db="EMBL/GenBank/DDBJ databases">
        <title>Genomic analysis of Haloarcula hispanica CBA1121.</title>
        <authorList>
            <person name="Kim Y.B."/>
            <person name="Roh S.W."/>
        </authorList>
    </citation>
    <scope>NUCLEOTIDE SEQUENCE [LARGE SCALE GENOMIC DNA]</scope>
    <source>
        <strain evidence="1 2">CBA1121</strain>
    </source>
</reference>
<dbReference type="Pfam" id="PF05159">
    <property type="entry name" value="Capsule_synth"/>
    <property type="match status" value="1"/>
</dbReference>
<dbReference type="InterPro" id="IPR007833">
    <property type="entry name" value="Capsule_polysaccharide_synth"/>
</dbReference>
<dbReference type="EMBL" id="RQWK01000001">
    <property type="protein sequence ID" value="KAA9410372.1"/>
    <property type="molecule type" value="Genomic_DNA"/>
</dbReference>
<name>A0A5J5LLR9_HALHI</name>
<evidence type="ECO:0008006" key="3">
    <source>
        <dbReference type="Google" id="ProtNLM"/>
    </source>
</evidence>
<gene>
    <name evidence="1" type="ORF">EGO51_11350</name>
</gene>